<keyword evidence="5" id="KW-0808">Transferase</keyword>
<evidence type="ECO:0000313" key="13">
    <source>
        <dbReference type="Proteomes" id="UP000324678"/>
    </source>
</evidence>
<proteinExistence type="predicted"/>
<feature type="transmembrane region" description="Helical" evidence="11">
    <location>
        <begin position="308"/>
        <end position="328"/>
    </location>
</feature>
<evidence type="ECO:0000256" key="8">
    <source>
        <dbReference type="ARBA" id="ARBA00022989"/>
    </source>
</evidence>
<dbReference type="Proteomes" id="UP000324678">
    <property type="component" value="Chromosome"/>
</dbReference>
<keyword evidence="6 11" id="KW-0812">Transmembrane</keyword>
<dbReference type="EMBL" id="CP043505">
    <property type="protein sequence ID" value="QEO15549.1"/>
    <property type="molecule type" value="Genomic_DNA"/>
</dbReference>
<dbReference type="AlphaFoldDB" id="A0A5C1YK91"/>
<evidence type="ECO:0000313" key="12">
    <source>
        <dbReference type="EMBL" id="QEO15549.1"/>
    </source>
</evidence>
<feature type="transmembrane region" description="Helical" evidence="11">
    <location>
        <begin position="186"/>
        <end position="206"/>
    </location>
</feature>
<comment type="pathway">
    <text evidence="2">Glycolipid biosynthesis; glycosylphosphatidylinositol-anchor biosynthesis.</text>
</comment>
<gene>
    <name evidence="12" type="ORF">FLP10_14735</name>
</gene>
<evidence type="ECO:0000256" key="2">
    <source>
        <dbReference type="ARBA" id="ARBA00004687"/>
    </source>
</evidence>
<feature type="transmembrane region" description="Helical" evidence="11">
    <location>
        <begin position="212"/>
        <end position="237"/>
    </location>
</feature>
<feature type="transmembrane region" description="Helical" evidence="11">
    <location>
        <begin position="59"/>
        <end position="82"/>
    </location>
</feature>
<name>A0A5C1YK91_9MICO</name>
<dbReference type="GO" id="GO:0000009">
    <property type="term" value="F:alpha-1,6-mannosyltransferase activity"/>
    <property type="evidence" value="ECO:0007669"/>
    <property type="project" value="InterPro"/>
</dbReference>
<evidence type="ECO:0000256" key="9">
    <source>
        <dbReference type="ARBA" id="ARBA00023136"/>
    </source>
</evidence>
<evidence type="ECO:0000256" key="11">
    <source>
        <dbReference type="SAM" id="Phobius"/>
    </source>
</evidence>
<feature type="region of interest" description="Disordered" evidence="10">
    <location>
        <begin position="1"/>
        <end position="40"/>
    </location>
</feature>
<dbReference type="GO" id="GO:0016020">
    <property type="term" value="C:membrane"/>
    <property type="evidence" value="ECO:0007669"/>
    <property type="project" value="GOC"/>
</dbReference>
<reference evidence="12 13" key="1">
    <citation type="submission" date="2019-09" db="EMBL/GenBank/DDBJ databases">
        <title>Genome sequencing of strain KACC 19306.</title>
        <authorList>
            <person name="Heo J."/>
            <person name="Kim S.-J."/>
            <person name="Kim J.-S."/>
            <person name="Hong S.-B."/>
            <person name="Kwon S.-W."/>
        </authorList>
    </citation>
    <scope>NUCLEOTIDE SEQUENCE [LARGE SCALE GENOMIC DNA]</scope>
    <source>
        <strain evidence="12 13">KACC 19306</strain>
    </source>
</reference>
<accession>A0A5C1YK91</accession>
<dbReference type="KEGG" id="ail:FLP10_14735"/>
<dbReference type="InterPro" id="IPR007315">
    <property type="entry name" value="PIG-V/Gpi18"/>
</dbReference>
<dbReference type="OrthoDB" id="151635at2"/>
<feature type="transmembrane region" description="Helical" evidence="11">
    <location>
        <begin position="411"/>
        <end position="431"/>
    </location>
</feature>
<dbReference type="PANTHER" id="PTHR12468:SF2">
    <property type="entry name" value="GPI MANNOSYLTRANSFERASE 2"/>
    <property type="match status" value="1"/>
</dbReference>
<keyword evidence="8 11" id="KW-1133">Transmembrane helix</keyword>
<keyword evidence="3" id="KW-0337">GPI-anchor biosynthesis</keyword>
<dbReference type="GO" id="GO:0004376">
    <property type="term" value="F:GPI mannosyltransferase activity"/>
    <property type="evidence" value="ECO:0007669"/>
    <property type="project" value="InterPro"/>
</dbReference>
<organism evidence="12 13">
    <name type="scientific">Agromyces intestinalis</name>
    <dbReference type="NCBI Taxonomy" id="2592652"/>
    <lineage>
        <taxon>Bacteria</taxon>
        <taxon>Bacillati</taxon>
        <taxon>Actinomycetota</taxon>
        <taxon>Actinomycetes</taxon>
        <taxon>Micrococcales</taxon>
        <taxon>Microbacteriaceae</taxon>
        <taxon>Agromyces</taxon>
    </lineage>
</organism>
<evidence type="ECO:0000256" key="7">
    <source>
        <dbReference type="ARBA" id="ARBA00022824"/>
    </source>
</evidence>
<sequence>MSASPCTRSSTASERCAPGSPARPDPTAMSDAAPTTVHEPDPLRVTRWSPRVRWRLLPWWARVILVYLAARAVTTVFLLILADLQGPNAWTGAHPGLLEYSNLWDSRWYELIAGWGYPSELPRTDTGQVAENAWAFMPVYPLVVRAVASLGLGWDAAAVLVSFAAGLGAALVFHRLMIRFLEPDRAMFAVVIFCVAPVAPIMQLGYAEALGFLLLATVLLLLVKRQYAWLFPIVLVWSFTRPGALAFALTLGLHWIVRWVRRADDPFPVGERWLAAAAAVFTAAAGVGWLVAAWVVTGDLHAYTDTELAWRSAYLGPVELVPFAGWFASGDWWLGQPWGTIAVVGLIVAFAMVLLLPAVRRLGVDLRLWLVSYALYLLAVFFPQSSTFRILAPMFPLAGALAVPRARWYRWSLVVVLLALQYGWLVIAWSIQGRDWTPP</sequence>
<evidence type="ECO:0000256" key="4">
    <source>
        <dbReference type="ARBA" id="ARBA00022676"/>
    </source>
</evidence>
<dbReference type="PANTHER" id="PTHR12468">
    <property type="entry name" value="GPI MANNOSYLTRANSFERASE 2"/>
    <property type="match status" value="1"/>
</dbReference>
<keyword evidence="13" id="KW-1185">Reference proteome</keyword>
<evidence type="ECO:0000256" key="6">
    <source>
        <dbReference type="ARBA" id="ARBA00022692"/>
    </source>
</evidence>
<keyword evidence="7" id="KW-0256">Endoplasmic reticulum</keyword>
<feature type="transmembrane region" description="Helical" evidence="11">
    <location>
        <begin position="244"/>
        <end position="261"/>
    </location>
</feature>
<feature type="transmembrane region" description="Helical" evidence="11">
    <location>
        <begin position="340"/>
        <end position="359"/>
    </location>
</feature>
<protein>
    <submittedName>
        <fullName evidence="12">Uncharacterized protein</fullName>
    </submittedName>
</protein>
<evidence type="ECO:0000256" key="1">
    <source>
        <dbReference type="ARBA" id="ARBA00004477"/>
    </source>
</evidence>
<evidence type="ECO:0000256" key="5">
    <source>
        <dbReference type="ARBA" id="ARBA00022679"/>
    </source>
</evidence>
<evidence type="ECO:0000256" key="10">
    <source>
        <dbReference type="SAM" id="MobiDB-lite"/>
    </source>
</evidence>
<feature type="transmembrane region" description="Helical" evidence="11">
    <location>
        <begin position="366"/>
        <end position="382"/>
    </location>
</feature>
<feature type="transmembrane region" description="Helical" evidence="11">
    <location>
        <begin position="273"/>
        <end position="296"/>
    </location>
</feature>
<keyword evidence="9 11" id="KW-0472">Membrane</keyword>
<feature type="transmembrane region" description="Helical" evidence="11">
    <location>
        <begin position="152"/>
        <end position="174"/>
    </location>
</feature>
<evidence type="ECO:0000256" key="3">
    <source>
        <dbReference type="ARBA" id="ARBA00022502"/>
    </source>
</evidence>
<comment type="subcellular location">
    <subcellularLocation>
        <location evidence="1">Endoplasmic reticulum membrane</location>
        <topology evidence="1">Multi-pass membrane protein</topology>
    </subcellularLocation>
</comment>
<dbReference type="GO" id="GO:0031501">
    <property type="term" value="C:mannosyltransferase complex"/>
    <property type="evidence" value="ECO:0007669"/>
    <property type="project" value="TreeGrafter"/>
</dbReference>
<keyword evidence="4" id="KW-0328">Glycosyltransferase</keyword>
<dbReference type="GO" id="GO:0006506">
    <property type="term" value="P:GPI anchor biosynthetic process"/>
    <property type="evidence" value="ECO:0007669"/>
    <property type="project" value="UniProtKB-KW"/>
</dbReference>
<feature type="compositionally biased region" description="Polar residues" evidence="10">
    <location>
        <begin position="1"/>
        <end position="13"/>
    </location>
</feature>